<dbReference type="Gene3D" id="3.40.430.10">
    <property type="entry name" value="Dihydrofolate Reductase, subunit A"/>
    <property type="match status" value="1"/>
</dbReference>
<comment type="pathway">
    <text evidence="1">Cofactor biosynthesis; riboflavin biosynthesis.</text>
</comment>
<protein>
    <submittedName>
        <fullName evidence="5">Riboflavin biosynthesis protein</fullName>
    </submittedName>
</protein>
<evidence type="ECO:0000313" key="5">
    <source>
        <dbReference type="EMBL" id="KOO31681.1"/>
    </source>
</evidence>
<keyword evidence="3" id="KW-0560">Oxidoreductase</keyword>
<keyword evidence="2" id="KW-0521">NADP</keyword>
<gene>
    <name evidence="5" type="ORF">Ctob_013730</name>
</gene>
<dbReference type="Proteomes" id="UP000037460">
    <property type="component" value="Unassembled WGS sequence"/>
</dbReference>
<evidence type="ECO:0000256" key="3">
    <source>
        <dbReference type="ARBA" id="ARBA00023002"/>
    </source>
</evidence>
<dbReference type="AlphaFoldDB" id="A0A0M0JYF0"/>
<dbReference type="PANTHER" id="PTHR38011">
    <property type="entry name" value="DIHYDROFOLATE REDUCTASE FAMILY PROTEIN (AFU_ORTHOLOGUE AFUA_8G06820)"/>
    <property type="match status" value="1"/>
</dbReference>
<dbReference type="OrthoDB" id="448305at2759"/>
<organism evidence="5 6">
    <name type="scientific">Chrysochromulina tobinii</name>
    <dbReference type="NCBI Taxonomy" id="1460289"/>
    <lineage>
        <taxon>Eukaryota</taxon>
        <taxon>Haptista</taxon>
        <taxon>Haptophyta</taxon>
        <taxon>Prymnesiophyceae</taxon>
        <taxon>Prymnesiales</taxon>
        <taxon>Chrysochromulinaceae</taxon>
        <taxon>Chrysochromulina</taxon>
    </lineage>
</organism>
<reference evidence="6" key="1">
    <citation type="journal article" date="2015" name="PLoS Genet.">
        <title>Genome Sequence and Transcriptome Analyses of Chrysochromulina tobin: Metabolic Tools for Enhanced Algal Fitness in the Prominent Order Prymnesiales (Haptophyceae).</title>
        <authorList>
            <person name="Hovde B.T."/>
            <person name="Deodato C.R."/>
            <person name="Hunsperger H.M."/>
            <person name="Ryken S.A."/>
            <person name="Yost W."/>
            <person name="Jha R.K."/>
            <person name="Patterson J."/>
            <person name="Monnat R.J. Jr."/>
            <person name="Barlow S.B."/>
            <person name="Starkenburg S.R."/>
            <person name="Cattolico R.A."/>
        </authorList>
    </citation>
    <scope>NUCLEOTIDE SEQUENCE</scope>
    <source>
        <strain evidence="6">CCMP291</strain>
    </source>
</reference>
<sequence length="249" mass="25381">MTSEYLSHQVASTADGAIACADGTSQWITGPLARAHAQLLRAKSQAILVGSGTSLADAPRLTVRLPEEQVPTGWLPPRANPLRVLLDARGRVTGGPLLETALAPTLVFTTAASRGNAARAAWAAAGVEVCEVAAETQAAGASANGSGVSVGVGSDGGDGVALGAVLDELGARGIIQLMVEGGGAVHGAFLSTPGLAQQLRLYIGATALGSTSRRWIQAPIASTINEAPRWKLLDLERLGEDVCVDYALE</sequence>
<dbReference type="InterPro" id="IPR050765">
    <property type="entry name" value="Riboflavin_Biosynth_HTPR"/>
</dbReference>
<keyword evidence="6" id="KW-1185">Reference proteome</keyword>
<proteinExistence type="predicted"/>
<accession>A0A0M0JYF0</accession>
<dbReference type="GO" id="GO:0008703">
    <property type="term" value="F:5-amino-6-(5-phosphoribosylamino)uracil reductase activity"/>
    <property type="evidence" value="ECO:0007669"/>
    <property type="project" value="InterPro"/>
</dbReference>
<name>A0A0M0JYF0_9EUKA</name>
<evidence type="ECO:0000259" key="4">
    <source>
        <dbReference type="Pfam" id="PF01872"/>
    </source>
</evidence>
<evidence type="ECO:0000313" key="6">
    <source>
        <dbReference type="Proteomes" id="UP000037460"/>
    </source>
</evidence>
<dbReference type="PANTHER" id="PTHR38011:SF7">
    <property type="entry name" value="2,5-DIAMINO-6-RIBOSYLAMINO-4(3H)-PYRIMIDINONE 5'-PHOSPHATE REDUCTASE"/>
    <property type="match status" value="1"/>
</dbReference>
<dbReference type="Pfam" id="PF01872">
    <property type="entry name" value="RibD_C"/>
    <property type="match status" value="1"/>
</dbReference>
<dbReference type="SUPFAM" id="SSF53597">
    <property type="entry name" value="Dihydrofolate reductase-like"/>
    <property type="match status" value="1"/>
</dbReference>
<evidence type="ECO:0000256" key="1">
    <source>
        <dbReference type="ARBA" id="ARBA00005104"/>
    </source>
</evidence>
<dbReference type="InterPro" id="IPR002734">
    <property type="entry name" value="RibDG_C"/>
</dbReference>
<evidence type="ECO:0000256" key="2">
    <source>
        <dbReference type="ARBA" id="ARBA00022857"/>
    </source>
</evidence>
<feature type="domain" description="Bacterial bifunctional deaminase-reductase C-terminal" evidence="4">
    <location>
        <begin position="5"/>
        <end position="244"/>
    </location>
</feature>
<dbReference type="InterPro" id="IPR024072">
    <property type="entry name" value="DHFR-like_dom_sf"/>
</dbReference>
<comment type="caution">
    <text evidence="5">The sequence shown here is derived from an EMBL/GenBank/DDBJ whole genome shotgun (WGS) entry which is preliminary data.</text>
</comment>
<dbReference type="GO" id="GO:0009231">
    <property type="term" value="P:riboflavin biosynthetic process"/>
    <property type="evidence" value="ECO:0007669"/>
    <property type="project" value="InterPro"/>
</dbReference>
<dbReference type="EMBL" id="JWZX01001960">
    <property type="protein sequence ID" value="KOO31681.1"/>
    <property type="molecule type" value="Genomic_DNA"/>
</dbReference>